<dbReference type="InterPro" id="IPR004088">
    <property type="entry name" value="KH_dom_type_1"/>
</dbReference>
<dbReference type="CDD" id="cd06148">
    <property type="entry name" value="Egl_like_exo"/>
    <property type="match status" value="1"/>
</dbReference>
<comment type="caution">
    <text evidence="4">The sequence shown here is derived from an EMBL/GenBank/DDBJ whole genome shotgun (WGS) entry which is preliminary data.</text>
</comment>
<dbReference type="PANTHER" id="PTHR46814:SF1">
    <property type="entry name" value="EGALITARIAN, ISOFORM B"/>
    <property type="match status" value="1"/>
</dbReference>
<dbReference type="Pfam" id="PF00013">
    <property type="entry name" value="KH_1"/>
    <property type="match status" value="1"/>
</dbReference>
<dbReference type="GO" id="GO:0006139">
    <property type="term" value="P:nucleobase-containing compound metabolic process"/>
    <property type="evidence" value="ECO:0007669"/>
    <property type="project" value="InterPro"/>
</dbReference>
<dbReference type="EMBL" id="JAYMYS010000001">
    <property type="protein sequence ID" value="KAK7410410.1"/>
    <property type="molecule type" value="Genomic_DNA"/>
</dbReference>
<gene>
    <name evidence="4" type="ORF">VNO78_01174</name>
</gene>
<feature type="domain" description="3'-5' exonuclease" evidence="3">
    <location>
        <begin position="20"/>
        <end position="209"/>
    </location>
</feature>
<evidence type="ECO:0000313" key="4">
    <source>
        <dbReference type="EMBL" id="KAK7410410.1"/>
    </source>
</evidence>
<dbReference type="SUPFAM" id="SSF53098">
    <property type="entry name" value="Ribonuclease H-like"/>
    <property type="match status" value="1"/>
</dbReference>
<dbReference type="SMART" id="SM00322">
    <property type="entry name" value="KH"/>
    <property type="match status" value="1"/>
</dbReference>
<dbReference type="InterPro" id="IPR004087">
    <property type="entry name" value="KH_dom"/>
</dbReference>
<keyword evidence="5" id="KW-1185">Reference proteome</keyword>
<evidence type="ECO:0008006" key="6">
    <source>
        <dbReference type="Google" id="ProtNLM"/>
    </source>
</evidence>
<evidence type="ECO:0000259" key="2">
    <source>
        <dbReference type="SMART" id="SM00322"/>
    </source>
</evidence>
<reference evidence="4 5" key="1">
    <citation type="submission" date="2024-01" db="EMBL/GenBank/DDBJ databases">
        <title>The genomes of 5 underutilized Papilionoideae crops provide insights into root nodulation and disease resistanc.</title>
        <authorList>
            <person name="Jiang F."/>
        </authorList>
    </citation>
    <scope>NUCLEOTIDE SEQUENCE [LARGE SCALE GENOMIC DNA]</scope>
    <source>
        <strain evidence="4">DUOXIRENSHENG_FW03</strain>
        <tissue evidence="4">Leaves</tissue>
    </source>
</reference>
<dbReference type="PROSITE" id="PS50084">
    <property type="entry name" value="KH_TYPE_1"/>
    <property type="match status" value="1"/>
</dbReference>
<evidence type="ECO:0000313" key="5">
    <source>
        <dbReference type="Proteomes" id="UP001386955"/>
    </source>
</evidence>
<dbReference type="CDD" id="cd00105">
    <property type="entry name" value="KH-I"/>
    <property type="match status" value="1"/>
</dbReference>
<organism evidence="4 5">
    <name type="scientific">Psophocarpus tetragonolobus</name>
    <name type="common">Winged bean</name>
    <name type="synonym">Dolichos tetragonolobus</name>
    <dbReference type="NCBI Taxonomy" id="3891"/>
    <lineage>
        <taxon>Eukaryota</taxon>
        <taxon>Viridiplantae</taxon>
        <taxon>Streptophyta</taxon>
        <taxon>Embryophyta</taxon>
        <taxon>Tracheophyta</taxon>
        <taxon>Spermatophyta</taxon>
        <taxon>Magnoliopsida</taxon>
        <taxon>eudicotyledons</taxon>
        <taxon>Gunneridae</taxon>
        <taxon>Pentapetalae</taxon>
        <taxon>rosids</taxon>
        <taxon>fabids</taxon>
        <taxon>Fabales</taxon>
        <taxon>Fabaceae</taxon>
        <taxon>Papilionoideae</taxon>
        <taxon>50 kb inversion clade</taxon>
        <taxon>NPAAA clade</taxon>
        <taxon>indigoferoid/millettioid clade</taxon>
        <taxon>Phaseoleae</taxon>
        <taxon>Psophocarpus</taxon>
    </lineage>
</organism>
<dbReference type="InterPro" id="IPR002562">
    <property type="entry name" value="3'-5'_exonuclease_dom"/>
</dbReference>
<keyword evidence="1" id="KW-0694">RNA-binding</keyword>
<dbReference type="SMART" id="SM00474">
    <property type="entry name" value="35EXOc"/>
    <property type="match status" value="1"/>
</dbReference>
<dbReference type="InterPro" id="IPR012337">
    <property type="entry name" value="RNaseH-like_sf"/>
</dbReference>
<feature type="domain" description="K Homology" evidence="2">
    <location>
        <begin position="248"/>
        <end position="313"/>
    </location>
</feature>
<dbReference type="Gene3D" id="3.30.420.10">
    <property type="entry name" value="Ribonuclease H-like superfamily/Ribonuclease H"/>
    <property type="match status" value="1"/>
</dbReference>
<dbReference type="InterPro" id="IPR036397">
    <property type="entry name" value="RNaseH_sf"/>
</dbReference>
<proteinExistence type="predicted"/>
<accession>A0AAN9SZ87</accession>
<dbReference type="GO" id="GO:0003723">
    <property type="term" value="F:RNA binding"/>
    <property type="evidence" value="ECO:0007669"/>
    <property type="project" value="UniProtKB-UniRule"/>
</dbReference>
<sequence>MASSSGSHIRNLPLPLLPPVYTVTKPSELPSEFLEPSAASDLVIGFDSEGVNLGREGSLCIMQLAIGGVVYLVDALQGGNALMQACKPALESNQVTKVIHDCKRDSEALFFQFGIKLNNVVDTQIAYSLIEEQEGRKKVPRETVSLVDLLADIRYCGVSYVEKKQARDLLEGDPYIWARRPLSEIMLNHAANDVRFLVNVYGRMIKKLSDPSLWHLAVRSALHCRCYCDNTDWPALPPIPETPNPPEEEMLLVIEVPPHKMGAVIGTEGKTIVSIKRRCDADILTGKPSNKVFLIGPVSQVRQAETILNAIIFNKE</sequence>
<evidence type="ECO:0000256" key="1">
    <source>
        <dbReference type="PROSITE-ProRule" id="PRU00117"/>
    </source>
</evidence>
<name>A0AAN9SZ87_PSOTE</name>
<dbReference type="PANTHER" id="PTHR46814">
    <property type="entry name" value="EGALITARIAN, ISOFORM B"/>
    <property type="match status" value="1"/>
</dbReference>
<dbReference type="Pfam" id="PF01612">
    <property type="entry name" value="DNA_pol_A_exo1"/>
    <property type="match status" value="1"/>
</dbReference>
<dbReference type="AlphaFoldDB" id="A0AAN9SZ87"/>
<dbReference type="GO" id="GO:0008408">
    <property type="term" value="F:3'-5' exonuclease activity"/>
    <property type="evidence" value="ECO:0007669"/>
    <property type="project" value="InterPro"/>
</dbReference>
<evidence type="ECO:0000259" key="3">
    <source>
        <dbReference type="SMART" id="SM00474"/>
    </source>
</evidence>
<dbReference type="Gene3D" id="3.30.1370.10">
    <property type="entry name" value="K Homology domain, type 1"/>
    <property type="match status" value="1"/>
</dbReference>
<dbReference type="SUPFAM" id="SSF54791">
    <property type="entry name" value="Eukaryotic type KH-domain (KH-domain type I)"/>
    <property type="match status" value="1"/>
</dbReference>
<protein>
    <recommendedName>
        <fullName evidence="6">3'-5' exonuclease domain-containing protein</fullName>
    </recommendedName>
</protein>
<dbReference type="Proteomes" id="UP001386955">
    <property type="component" value="Unassembled WGS sequence"/>
</dbReference>
<dbReference type="InterPro" id="IPR036612">
    <property type="entry name" value="KH_dom_type_1_sf"/>
</dbReference>